<dbReference type="Proteomes" id="UP000254711">
    <property type="component" value="Unassembled WGS sequence"/>
</dbReference>
<comment type="caution">
    <text evidence="1">The sequence shown here is derived from an EMBL/GenBank/DDBJ whole genome shotgun (WGS) entry which is preliminary data.</text>
</comment>
<evidence type="ECO:0000313" key="1">
    <source>
        <dbReference type="EMBL" id="RDI97551.1"/>
    </source>
</evidence>
<dbReference type="AlphaFoldDB" id="A0A370K4F9"/>
<dbReference type="OrthoDB" id="5391020at2"/>
<proteinExistence type="predicted"/>
<dbReference type="EMBL" id="QQSY01000004">
    <property type="protein sequence ID" value="RDI97551.1"/>
    <property type="molecule type" value="Genomic_DNA"/>
</dbReference>
<reference evidence="1 2" key="1">
    <citation type="submission" date="2018-07" db="EMBL/GenBank/DDBJ databases">
        <title>Dyella solisilvae sp. nov., isolated from the pine and broad-leaved mixed forest soil.</title>
        <authorList>
            <person name="Gao Z."/>
            <person name="Qiu L."/>
        </authorList>
    </citation>
    <scope>NUCLEOTIDE SEQUENCE [LARGE SCALE GENOMIC DNA]</scope>
    <source>
        <strain evidence="1 2">DHG54</strain>
    </source>
</reference>
<evidence type="ECO:0000313" key="2">
    <source>
        <dbReference type="Proteomes" id="UP000254711"/>
    </source>
</evidence>
<dbReference type="RefSeq" id="WP_114825869.1">
    <property type="nucleotide sequence ID" value="NZ_QQSY01000004.1"/>
</dbReference>
<accession>A0A370K4F9</accession>
<sequence length="463" mass="51247">MRRSVGNLWMFAVWIGMAWMALVSPSLAVPAYARQTGQACVACHVSFPELTPYGRRFKLSGYTIGKRQDLPLAVMAQMGYTDVRNNKDDQGQPIVPKTDQIIGSAASLFVAGKINDHIGGWIQWTYNNLFVNSNGQTKGHSGIDNTDLRVTGSSADADSTELRWLYGLTVNNNPTLQDVWNSTPAMGFPFTLPPNGISQIATTLIDGKLAQQVAGVGGYVFWNQQVYVELSGYQAADGFFSVLRRGQLTDEPGGVKRLDGFNPYWRVAYNREWGANSLMVGTFGAIFHVYPDNTMPFTPTDRFRDIAFDAQWQNIGDPNTYTMQFTHIIESQDYRASYPATLEGTPIGVGPTPANHGDTLVTDKLKFTYYYERKYGGTLQVNRTHGSTDTGLYAPGSVTGSLNGKPDTTFFVAELDYLPIQNVRLMLQYYDFVKFNGAGSNYDGSGRNAHDNNTLFANVWVAF</sequence>
<organism evidence="1 2">
    <name type="scientific">Dyella solisilvae</name>
    <dbReference type="NCBI Taxonomy" id="1920168"/>
    <lineage>
        <taxon>Bacteria</taxon>
        <taxon>Pseudomonadati</taxon>
        <taxon>Pseudomonadota</taxon>
        <taxon>Gammaproteobacteria</taxon>
        <taxon>Lysobacterales</taxon>
        <taxon>Rhodanobacteraceae</taxon>
        <taxon>Dyella</taxon>
    </lineage>
</organism>
<name>A0A370K4F9_9GAMM</name>
<keyword evidence="2" id="KW-1185">Reference proteome</keyword>
<gene>
    <name evidence="1" type="ORF">DVT68_14735</name>
</gene>
<protein>
    <submittedName>
        <fullName evidence="1">Cytochrome C</fullName>
    </submittedName>
</protein>